<reference evidence="1" key="1">
    <citation type="journal article" date="2014" name="Front. Microbiol.">
        <title>High frequency of phylogenetically diverse reductive dehalogenase-homologous genes in deep subseafloor sedimentary metagenomes.</title>
        <authorList>
            <person name="Kawai M."/>
            <person name="Futagami T."/>
            <person name="Toyoda A."/>
            <person name="Takaki Y."/>
            <person name="Nishi S."/>
            <person name="Hori S."/>
            <person name="Arai W."/>
            <person name="Tsubouchi T."/>
            <person name="Morono Y."/>
            <person name="Uchiyama I."/>
            <person name="Ito T."/>
            <person name="Fujiyama A."/>
            <person name="Inagaki F."/>
            <person name="Takami H."/>
        </authorList>
    </citation>
    <scope>NUCLEOTIDE SEQUENCE</scope>
    <source>
        <strain evidence="1">Expedition CK06-06</strain>
    </source>
</reference>
<dbReference type="AlphaFoldDB" id="X1JUU8"/>
<comment type="caution">
    <text evidence="1">The sequence shown here is derived from an EMBL/GenBank/DDBJ whole genome shotgun (WGS) entry which is preliminary data.</text>
</comment>
<protein>
    <submittedName>
        <fullName evidence="1">Uncharacterized protein</fullName>
    </submittedName>
</protein>
<name>X1JUU8_9ZZZZ</name>
<accession>X1JUU8</accession>
<sequence>ENKLEKLEAKEGDYVWMENNGEVSWVDKVSVISIERLCVNSTVFVRPRIDNYSLKAVKKEAKITRGEK</sequence>
<feature type="non-terminal residue" evidence="1">
    <location>
        <position position="1"/>
    </location>
</feature>
<proteinExistence type="predicted"/>
<dbReference type="EMBL" id="BARU01043795">
    <property type="protein sequence ID" value="GAH85195.1"/>
    <property type="molecule type" value="Genomic_DNA"/>
</dbReference>
<evidence type="ECO:0000313" key="1">
    <source>
        <dbReference type="EMBL" id="GAH85195.1"/>
    </source>
</evidence>
<gene>
    <name evidence="1" type="ORF">S03H2_66989</name>
</gene>
<organism evidence="1">
    <name type="scientific">marine sediment metagenome</name>
    <dbReference type="NCBI Taxonomy" id="412755"/>
    <lineage>
        <taxon>unclassified sequences</taxon>
        <taxon>metagenomes</taxon>
        <taxon>ecological metagenomes</taxon>
    </lineage>
</organism>